<keyword evidence="6" id="KW-1185">Reference proteome</keyword>
<gene>
    <name evidence="5" type="primary">accB</name>
    <name evidence="5" type="ORF">H6F41_01710</name>
</gene>
<dbReference type="Gene3D" id="2.40.50.100">
    <property type="match status" value="1"/>
</dbReference>
<reference evidence="5 6" key="1">
    <citation type="journal article" date="2020" name="ISME J.">
        <title>Comparative genomics reveals insights into cyanobacterial evolution and habitat adaptation.</title>
        <authorList>
            <person name="Chen M.Y."/>
            <person name="Teng W.K."/>
            <person name="Zhao L."/>
            <person name="Hu C.X."/>
            <person name="Zhou Y.K."/>
            <person name="Han B.P."/>
            <person name="Song L.R."/>
            <person name="Shu W.S."/>
        </authorList>
    </citation>
    <scope>NUCLEOTIDE SEQUENCE [LARGE SCALE GENOMIC DNA]</scope>
    <source>
        <strain evidence="5 6">FACHB-723</strain>
    </source>
</reference>
<keyword evidence="3" id="KW-0275">Fatty acid biosynthesis</keyword>
<accession>A0ABR7ZSY6</accession>
<evidence type="ECO:0000313" key="6">
    <source>
        <dbReference type="Proteomes" id="UP000642094"/>
    </source>
</evidence>
<dbReference type="InterPro" id="IPR000089">
    <property type="entry name" value="Biotin_lipoyl"/>
</dbReference>
<protein>
    <recommendedName>
        <fullName evidence="1 3">Biotin carboxyl carrier protein of acetyl-CoA carboxylase</fullName>
    </recommendedName>
</protein>
<sequence length="163" mass="17283">MEFSLEQVRELVTILNKTDITELTLESGDVRLSIRKSENSRAVAATLPAPAAASALSATTTAPIDTSASATPTTTIADSLPAKKIIEITSPMVGTFYRSPGPDESPFVEIGDSVKKGSTVCIIEAMKLMNEIEAEAGGKIVEILVDNSQPVEYGQVLMRVEAN</sequence>
<dbReference type="Pfam" id="PF00364">
    <property type="entry name" value="Biotin_lipoyl"/>
    <property type="match status" value="1"/>
</dbReference>
<name>A0ABR7ZSY6_9CYAN</name>
<dbReference type="InterPro" id="IPR001249">
    <property type="entry name" value="AcCoA_biotinCC"/>
</dbReference>
<dbReference type="PROSITE" id="PS50968">
    <property type="entry name" value="BIOTINYL_LIPOYL"/>
    <property type="match status" value="1"/>
</dbReference>
<evidence type="ECO:0000259" key="4">
    <source>
        <dbReference type="PROSITE" id="PS50968"/>
    </source>
</evidence>
<dbReference type="PANTHER" id="PTHR45266">
    <property type="entry name" value="OXALOACETATE DECARBOXYLASE ALPHA CHAIN"/>
    <property type="match status" value="1"/>
</dbReference>
<dbReference type="InterPro" id="IPR050709">
    <property type="entry name" value="Biotin_Carboxyl_Carrier/Decarb"/>
</dbReference>
<comment type="pathway">
    <text evidence="3">Lipid metabolism; fatty acid biosynthesis.</text>
</comment>
<keyword evidence="3" id="KW-0444">Lipid biosynthesis</keyword>
<dbReference type="NCBIfam" id="TIGR00531">
    <property type="entry name" value="BCCP"/>
    <property type="match status" value="1"/>
</dbReference>
<dbReference type="EMBL" id="JACJQB010000002">
    <property type="protein sequence ID" value="MBD2186857.1"/>
    <property type="molecule type" value="Genomic_DNA"/>
</dbReference>
<dbReference type="RefSeq" id="WP_190401754.1">
    <property type="nucleotide sequence ID" value="NZ_JACJQB010000002.1"/>
</dbReference>
<keyword evidence="3" id="KW-0276">Fatty acid metabolism</keyword>
<dbReference type="CDD" id="cd06850">
    <property type="entry name" value="biotinyl_domain"/>
    <property type="match status" value="1"/>
</dbReference>
<comment type="function">
    <text evidence="3">This protein is a component of the acetyl coenzyme A carboxylase complex; first, biotin carboxylase catalyzes the carboxylation of the carrier protein and then the transcarboxylase transfers the carboxyl group to form malonyl-CoA.</text>
</comment>
<evidence type="ECO:0000256" key="2">
    <source>
        <dbReference type="ARBA" id="ARBA00023267"/>
    </source>
</evidence>
<feature type="domain" description="Lipoyl-binding" evidence="4">
    <location>
        <begin position="85"/>
        <end position="161"/>
    </location>
</feature>
<evidence type="ECO:0000313" key="5">
    <source>
        <dbReference type="EMBL" id="MBD2186857.1"/>
    </source>
</evidence>
<dbReference type="Proteomes" id="UP000642094">
    <property type="component" value="Unassembled WGS sequence"/>
</dbReference>
<keyword evidence="3" id="KW-0443">Lipid metabolism</keyword>
<evidence type="ECO:0000256" key="3">
    <source>
        <dbReference type="RuleBase" id="RU364072"/>
    </source>
</evidence>
<proteinExistence type="predicted"/>
<organism evidence="5 6">
    <name type="scientific">Pseudanabaena mucicola FACHB-723</name>
    <dbReference type="NCBI Taxonomy" id="2692860"/>
    <lineage>
        <taxon>Bacteria</taxon>
        <taxon>Bacillati</taxon>
        <taxon>Cyanobacteriota</taxon>
        <taxon>Cyanophyceae</taxon>
        <taxon>Pseudanabaenales</taxon>
        <taxon>Pseudanabaenaceae</taxon>
        <taxon>Pseudanabaena</taxon>
    </lineage>
</organism>
<dbReference type="PANTHER" id="PTHR45266:SF3">
    <property type="entry name" value="OXALOACETATE DECARBOXYLASE ALPHA CHAIN"/>
    <property type="match status" value="1"/>
</dbReference>
<dbReference type="NCBIfam" id="NF005457">
    <property type="entry name" value="PRK07051.1"/>
    <property type="match status" value="1"/>
</dbReference>
<dbReference type="InterPro" id="IPR011053">
    <property type="entry name" value="Single_hybrid_motif"/>
</dbReference>
<comment type="caution">
    <text evidence="5">The sequence shown here is derived from an EMBL/GenBank/DDBJ whole genome shotgun (WGS) entry which is preliminary data.</text>
</comment>
<keyword evidence="2 3" id="KW-0092">Biotin</keyword>
<dbReference type="PRINTS" id="PR01071">
    <property type="entry name" value="ACOABIOTINCC"/>
</dbReference>
<dbReference type="SUPFAM" id="SSF51230">
    <property type="entry name" value="Single hybrid motif"/>
    <property type="match status" value="1"/>
</dbReference>
<evidence type="ECO:0000256" key="1">
    <source>
        <dbReference type="ARBA" id="ARBA00017562"/>
    </source>
</evidence>